<dbReference type="InterPro" id="IPR014757">
    <property type="entry name" value="Tscrpt_reg_IclR_C"/>
</dbReference>
<dbReference type="Pfam" id="PF09339">
    <property type="entry name" value="HTH_IclR"/>
    <property type="match status" value="1"/>
</dbReference>
<dbReference type="InterPro" id="IPR029016">
    <property type="entry name" value="GAF-like_dom_sf"/>
</dbReference>
<dbReference type="SUPFAM" id="SSF46785">
    <property type="entry name" value="Winged helix' DNA-binding domain"/>
    <property type="match status" value="1"/>
</dbReference>
<organism evidence="6 7">
    <name type="scientific">Luethyella okanaganae</name>
    <dbReference type="NCBI Taxonomy" id="69372"/>
    <lineage>
        <taxon>Bacteria</taxon>
        <taxon>Bacillati</taxon>
        <taxon>Actinomycetota</taxon>
        <taxon>Actinomycetes</taxon>
        <taxon>Micrococcales</taxon>
        <taxon>Microbacteriaceae</taxon>
        <taxon>Luethyella</taxon>
    </lineage>
</organism>
<evidence type="ECO:0000259" key="4">
    <source>
        <dbReference type="PROSITE" id="PS51077"/>
    </source>
</evidence>
<dbReference type="PANTHER" id="PTHR30136">
    <property type="entry name" value="HELIX-TURN-HELIX TRANSCRIPTIONAL REGULATOR, ICLR FAMILY"/>
    <property type="match status" value="1"/>
</dbReference>
<proteinExistence type="predicted"/>
<evidence type="ECO:0000256" key="1">
    <source>
        <dbReference type="ARBA" id="ARBA00023015"/>
    </source>
</evidence>
<dbReference type="PROSITE" id="PS51078">
    <property type="entry name" value="ICLR_ED"/>
    <property type="match status" value="1"/>
</dbReference>
<dbReference type="PROSITE" id="PS51077">
    <property type="entry name" value="HTH_ICLR"/>
    <property type="match status" value="1"/>
</dbReference>
<comment type="caution">
    <text evidence="6">The sequence shown here is derived from an EMBL/GenBank/DDBJ whole genome shotgun (WGS) entry which is preliminary data.</text>
</comment>
<dbReference type="InterPro" id="IPR005471">
    <property type="entry name" value="Tscrpt_reg_IclR_N"/>
</dbReference>
<evidence type="ECO:0000259" key="5">
    <source>
        <dbReference type="PROSITE" id="PS51078"/>
    </source>
</evidence>
<dbReference type="EMBL" id="JBHSTP010000003">
    <property type="protein sequence ID" value="MFC6357087.1"/>
    <property type="molecule type" value="Genomic_DNA"/>
</dbReference>
<dbReference type="Proteomes" id="UP001596306">
    <property type="component" value="Unassembled WGS sequence"/>
</dbReference>
<dbReference type="InterPro" id="IPR036390">
    <property type="entry name" value="WH_DNA-bd_sf"/>
</dbReference>
<sequence length="253" mass="27144">MSSPALQDSPTSLRRALSLLDAFDRAHPVMTVRELAARSGVSRSSTHRLAQDLIDWGALERTPQGLRLGVKLFELGTLAPSQTTLRDAAGPYLHTLHEVTKLTANLAVREGNEIIYLEKIGTRTLRVPHTRLGGRMTLHATALGKAILAFTRQDDVSLNALTPTLVPMTPHTLTTVDALRKELARARLEKVAYDVEESQLGLFCVAAPVLDRHGSALAAISVTGATALSQAQRFAPTVMATAFAISRGIVSAG</sequence>
<dbReference type="SMART" id="SM00346">
    <property type="entry name" value="HTH_ICLR"/>
    <property type="match status" value="1"/>
</dbReference>
<reference evidence="7" key="1">
    <citation type="journal article" date="2019" name="Int. J. Syst. Evol. Microbiol.">
        <title>The Global Catalogue of Microorganisms (GCM) 10K type strain sequencing project: providing services to taxonomists for standard genome sequencing and annotation.</title>
        <authorList>
            <consortium name="The Broad Institute Genomics Platform"/>
            <consortium name="The Broad Institute Genome Sequencing Center for Infectious Disease"/>
            <person name="Wu L."/>
            <person name="Ma J."/>
        </authorList>
    </citation>
    <scope>NUCLEOTIDE SEQUENCE [LARGE SCALE GENOMIC DNA]</scope>
    <source>
        <strain evidence="7">CCUG 43304</strain>
    </source>
</reference>
<protein>
    <submittedName>
        <fullName evidence="6">IclR family transcriptional regulator</fullName>
    </submittedName>
</protein>
<evidence type="ECO:0000313" key="6">
    <source>
        <dbReference type="EMBL" id="MFC6357087.1"/>
    </source>
</evidence>
<name>A0ABW1VHU4_9MICO</name>
<dbReference type="PANTHER" id="PTHR30136:SF24">
    <property type="entry name" value="HTH-TYPE TRANSCRIPTIONAL REPRESSOR ALLR"/>
    <property type="match status" value="1"/>
</dbReference>
<feature type="domain" description="IclR-ED" evidence="5">
    <location>
        <begin position="71"/>
        <end position="251"/>
    </location>
</feature>
<keyword evidence="1" id="KW-0805">Transcription regulation</keyword>
<dbReference type="Pfam" id="PF01614">
    <property type="entry name" value="IclR_C"/>
    <property type="match status" value="1"/>
</dbReference>
<dbReference type="RefSeq" id="WP_386732511.1">
    <property type="nucleotide sequence ID" value="NZ_JBHSTP010000003.1"/>
</dbReference>
<dbReference type="SUPFAM" id="SSF55781">
    <property type="entry name" value="GAF domain-like"/>
    <property type="match status" value="1"/>
</dbReference>
<keyword evidence="3" id="KW-0804">Transcription</keyword>
<dbReference type="InterPro" id="IPR036388">
    <property type="entry name" value="WH-like_DNA-bd_sf"/>
</dbReference>
<evidence type="ECO:0000256" key="2">
    <source>
        <dbReference type="ARBA" id="ARBA00023125"/>
    </source>
</evidence>
<gene>
    <name evidence="6" type="ORF">ACFQB0_13330</name>
</gene>
<dbReference type="Gene3D" id="1.10.10.10">
    <property type="entry name" value="Winged helix-like DNA-binding domain superfamily/Winged helix DNA-binding domain"/>
    <property type="match status" value="1"/>
</dbReference>
<accession>A0ABW1VHU4</accession>
<feature type="domain" description="HTH iclR-type" evidence="4">
    <location>
        <begin position="10"/>
        <end position="77"/>
    </location>
</feature>
<dbReference type="Gene3D" id="3.30.450.40">
    <property type="match status" value="1"/>
</dbReference>
<keyword evidence="7" id="KW-1185">Reference proteome</keyword>
<dbReference type="InterPro" id="IPR050707">
    <property type="entry name" value="HTH_MetabolicPath_Reg"/>
</dbReference>
<evidence type="ECO:0000313" key="7">
    <source>
        <dbReference type="Proteomes" id="UP001596306"/>
    </source>
</evidence>
<keyword evidence="2" id="KW-0238">DNA-binding</keyword>
<evidence type="ECO:0000256" key="3">
    <source>
        <dbReference type="ARBA" id="ARBA00023163"/>
    </source>
</evidence>